<accession>A0A532V625</accession>
<dbReference type="Pfam" id="PF01084">
    <property type="entry name" value="Ribosomal_S18"/>
    <property type="match status" value="1"/>
</dbReference>
<evidence type="ECO:0000256" key="2">
    <source>
        <dbReference type="ARBA" id="ARBA00022980"/>
    </source>
</evidence>
<dbReference type="PRINTS" id="PR00974">
    <property type="entry name" value="RIBOSOMALS18"/>
</dbReference>
<dbReference type="PANTHER" id="PTHR13479:SF40">
    <property type="entry name" value="SMALL RIBOSOMAL SUBUNIT PROTEIN BS18M"/>
    <property type="match status" value="1"/>
</dbReference>
<proteinExistence type="inferred from homology"/>
<keyword evidence="4" id="KW-0699">rRNA-binding</keyword>
<comment type="subunit">
    <text evidence="4">Part of the 30S ribosomal subunit. Forms a tight heterodimer with protein bS6.</text>
</comment>
<dbReference type="GO" id="GO:0003735">
    <property type="term" value="F:structural constituent of ribosome"/>
    <property type="evidence" value="ECO:0007669"/>
    <property type="project" value="InterPro"/>
</dbReference>
<dbReference type="GO" id="GO:0006412">
    <property type="term" value="P:translation"/>
    <property type="evidence" value="ECO:0007669"/>
    <property type="project" value="UniProtKB-UniRule"/>
</dbReference>
<evidence type="ECO:0000256" key="4">
    <source>
        <dbReference type="HAMAP-Rule" id="MF_00270"/>
    </source>
</evidence>
<dbReference type="Gene3D" id="4.10.640.10">
    <property type="entry name" value="Ribosomal protein S18"/>
    <property type="match status" value="1"/>
</dbReference>
<dbReference type="InterPro" id="IPR036870">
    <property type="entry name" value="Ribosomal_bS18_sf"/>
</dbReference>
<comment type="similarity">
    <text evidence="1 4 5">Belongs to the bacterial ribosomal protein bS18 family.</text>
</comment>
<dbReference type="GO" id="GO:0022627">
    <property type="term" value="C:cytosolic small ribosomal subunit"/>
    <property type="evidence" value="ECO:0007669"/>
    <property type="project" value="TreeGrafter"/>
</dbReference>
<name>A0A532V625_UNCT6</name>
<evidence type="ECO:0000256" key="3">
    <source>
        <dbReference type="ARBA" id="ARBA00023274"/>
    </source>
</evidence>
<evidence type="ECO:0000256" key="1">
    <source>
        <dbReference type="ARBA" id="ARBA00005589"/>
    </source>
</evidence>
<dbReference type="InterPro" id="IPR001648">
    <property type="entry name" value="Ribosomal_bS18"/>
</dbReference>
<dbReference type="Proteomes" id="UP000317778">
    <property type="component" value="Unassembled WGS sequence"/>
</dbReference>
<organism evidence="6 7">
    <name type="scientific">candidate division TA06 bacterium B3_TA06</name>
    <dbReference type="NCBI Taxonomy" id="2012487"/>
    <lineage>
        <taxon>Bacteria</taxon>
        <taxon>Bacteria division TA06</taxon>
    </lineage>
</organism>
<dbReference type="PANTHER" id="PTHR13479">
    <property type="entry name" value="30S RIBOSOMAL PROTEIN S18"/>
    <property type="match status" value="1"/>
</dbReference>
<keyword evidence="4" id="KW-0694">RNA-binding</keyword>
<gene>
    <name evidence="4 6" type="primary">rpsR</name>
    <name evidence="6" type="ORF">CEE36_07075</name>
</gene>
<evidence type="ECO:0000313" key="6">
    <source>
        <dbReference type="EMBL" id="TKJ42655.1"/>
    </source>
</evidence>
<evidence type="ECO:0000256" key="5">
    <source>
        <dbReference type="RuleBase" id="RU003910"/>
    </source>
</evidence>
<dbReference type="EMBL" id="NJBO01000010">
    <property type="protein sequence ID" value="TKJ42655.1"/>
    <property type="molecule type" value="Genomic_DNA"/>
</dbReference>
<dbReference type="HAMAP" id="MF_00270">
    <property type="entry name" value="Ribosomal_bS18"/>
    <property type="match status" value="1"/>
</dbReference>
<comment type="function">
    <text evidence="4">Binds as a heterodimer with protein bS6 to the central domain of the 16S rRNA, where it helps stabilize the platform of the 30S subunit.</text>
</comment>
<keyword evidence="2 4" id="KW-0689">Ribosomal protein</keyword>
<protein>
    <recommendedName>
        <fullName evidence="4">Small ribosomal subunit protein bS18</fullName>
    </recommendedName>
</protein>
<sequence>MMRRQKECRFCAGKKDVISPFAGYLSDFLTDKGKLLGRRTTGLCARHQRKLTRAIKQARNLGILPYVAR</sequence>
<comment type="caution">
    <text evidence="6">The sequence shown here is derived from an EMBL/GenBank/DDBJ whole genome shotgun (WGS) entry which is preliminary data.</text>
</comment>
<dbReference type="NCBIfam" id="TIGR00165">
    <property type="entry name" value="S18"/>
    <property type="match status" value="1"/>
</dbReference>
<dbReference type="GO" id="GO:0070181">
    <property type="term" value="F:small ribosomal subunit rRNA binding"/>
    <property type="evidence" value="ECO:0007669"/>
    <property type="project" value="TreeGrafter"/>
</dbReference>
<dbReference type="AlphaFoldDB" id="A0A532V625"/>
<dbReference type="SUPFAM" id="SSF46911">
    <property type="entry name" value="Ribosomal protein S18"/>
    <property type="match status" value="1"/>
</dbReference>
<evidence type="ECO:0000313" key="7">
    <source>
        <dbReference type="Proteomes" id="UP000317778"/>
    </source>
</evidence>
<reference evidence="6 7" key="1">
    <citation type="submission" date="2017-06" db="EMBL/GenBank/DDBJ databases">
        <title>Novel microbial phyla capable of carbon fixation and sulfur reduction in deep-sea sediments.</title>
        <authorList>
            <person name="Huang J."/>
            <person name="Baker B."/>
            <person name="Wang Y."/>
        </authorList>
    </citation>
    <scope>NUCLEOTIDE SEQUENCE [LARGE SCALE GENOMIC DNA]</scope>
    <source>
        <strain evidence="6">B3_TA06</strain>
    </source>
</reference>
<keyword evidence="3 4" id="KW-0687">Ribonucleoprotein</keyword>